<gene>
    <name evidence="2" type="ORF">X928_06815</name>
</gene>
<reference evidence="2 3" key="1">
    <citation type="submission" date="2013-12" db="EMBL/GenBank/DDBJ databases">
        <title>Comparative genomics of Petrotoga isolates.</title>
        <authorList>
            <person name="Nesbo C.L."/>
            <person name="Charchuk R."/>
            <person name="Chow K."/>
        </authorList>
    </citation>
    <scope>NUCLEOTIDE SEQUENCE [LARGE SCALE GENOMIC DNA]</scope>
    <source>
        <strain evidence="2 3">DSM 10691</strain>
    </source>
</reference>
<keyword evidence="3" id="KW-1185">Reference proteome</keyword>
<protein>
    <submittedName>
        <fullName evidence="2">Uncharacterized protein</fullName>
    </submittedName>
</protein>
<dbReference type="AlphaFoldDB" id="A0A2K1P9Y8"/>
<comment type="caution">
    <text evidence="2">The sequence shown here is derived from an EMBL/GenBank/DDBJ whole genome shotgun (WGS) entry which is preliminary data.</text>
</comment>
<evidence type="ECO:0000256" key="1">
    <source>
        <dbReference type="SAM" id="MobiDB-lite"/>
    </source>
</evidence>
<accession>A0A2K1P9Y8</accession>
<feature type="region of interest" description="Disordered" evidence="1">
    <location>
        <begin position="1"/>
        <end position="29"/>
    </location>
</feature>
<dbReference type="EMBL" id="AZRM01000031">
    <property type="protein sequence ID" value="PNR99599.1"/>
    <property type="molecule type" value="Genomic_DNA"/>
</dbReference>
<organism evidence="2 3">
    <name type="scientific">Petrotoga miotherma DSM 10691</name>
    <dbReference type="NCBI Taxonomy" id="1434326"/>
    <lineage>
        <taxon>Bacteria</taxon>
        <taxon>Thermotogati</taxon>
        <taxon>Thermotogota</taxon>
        <taxon>Thermotogae</taxon>
        <taxon>Petrotogales</taxon>
        <taxon>Petrotogaceae</taxon>
        <taxon>Petrotoga</taxon>
    </lineage>
</organism>
<sequence length="29" mass="2977">MGKGGKLSPSLHNFKGSTNFPTEGGNENA</sequence>
<evidence type="ECO:0000313" key="3">
    <source>
        <dbReference type="Proteomes" id="UP000236199"/>
    </source>
</evidence>
<dbReference type="Proteomes" id="UP000236199">
    <property type="component" value="Unassembled WGS sequence"/>
</dbReference>
<proteinExistence type="predicted"/>
<evidence type="ECO:0000313" key="2">
    <source>
        <dbReference type="EMBL" id="PNR99599.1"/>
    </source>
</evidence>
<name>A0A2K1P9Y8_9BACT</name>
<feature type="compositionally biased region" description="Polar residues" evidence="1">
    <location>
        <begin position="15"/>
        <end position="29"/>
    </location>
</feature>